<protein>
    <submittedName>
        <fullName evidence="2">Uncharacterized protein</fullName>
    </submittedName>
</protein>
<organism evidence="2">
    <name type="scientific">marine metagenome</name>
    <dbReference type="NCBI Taxonomy" id="408172"/>
    <lineage>
        <taxon>unclassified sequences</taxon>
        <taxon>metagenomes</taxon>
        <taxon>ecological metagenomes</taxon>
    </lineage>
</organism>
<feature type="non-terminal residue" evidence="2">
    <location>
        <position position="42"/>
    </location>
</feature>
<feature type="compositionally biased region" description="Low complexity" evidence="1">
    <location>
        <begin position="22"/>
        <end position="35"/>
    </location>
</feature>
<name>A0A382FPX0_9ZZZZ</name>
<feature type="region of interest" description="Disordered" evidence="1">
    <location>
        <begin position="7"/>
        <end position="42"/>
    </location>
</feature>
<evidence type="ECO:0000256" key="1">
    <source>
        <dbReference type="SAM" id="MobiDB-lite"/>
    </source>
</evidence>
<reference evidence="2" key="1">
    <citation type="submission" date="2018-05" db="EMBL/GenBank/DDBJ databases">
        <authorList>
            <person name="Lanie J.A."/>
            <person name="Ng W.-L."/>
            <person name="Kazmierczak K.M."/>
            <person name="Andrzejewski T.M."/>
            <person name="Davidsen T.M."/>
            <person name="Wayne K.J."/>
            <person name="Tettelin H."/>
            <person name="Glass J.I."/>
            <person name="Rusch D."/>
            <person name="Podicherti R."/>
            <person name="Tsui H.-C.T."/>
            <person name="Winkler M.E."/>
        </authorList>
    </citation>
    <scope>NUCLEOTIDE SEQUENCE</scope>
</reference>
<gene>
    <name evidence="2" type="ORF">METZ01_LOCUS217526</name>
</gene>
<dbReference type="AlphaFoldDB" id="A0A382FPX0"/>
<accession>A0A382FPX0</accession>
<sequence length="42" mass="4475">MVALVALTSCGDPSGDTPEPWQEAGHAAQQAYQAQRMEEAQT</sequence>
<proteinExistence type="predicted"/>
<evidence type="ECO:0000313" key="2">
    <source>
        <dbReference type="EMBL" id="SVB64672.1"/>
    </source>
</evidence>
<dbReference type="EMBL" id="UINC01051020">
    <property type="protein sequence ID" value="SVB64672.1"/>
    <property type="molecule type" value="Genomic_DNA"/>
</dbReference>